<dbReference type="InterPro" id="IPR008939">
    <property type="entry name" value="Lytic_TGlycosylase_superhlx_U"/>
</dbReference>
<name>H8YYV5_9GAMM</name>
<dbReference type="SUPFAM" id="SSF48435">
    <property type="entry name" value="Bacterial muramidases"/>
    <property type="match status" value="1"/>
</dbReference>
<dbReference type="Proteomes" id="UP000002964">
    <property type="component" value="Unassembled WGS sequence"/>
</dbReference>
<evidence type="ECO:0000256" key="1">
    <source>
        <dbReference type="ARBA" id="ARBA00022729"/>
    </source>
</evidence>
<dbReference type="eggNOG" id="ENOG502Z8TM">
    <property type="taxonomic scope" value="Bacteria"/>
</dbReference>
<protein>
    <submittedName>
        <fullName evidence="2">Uncharacterized protein</fullName>
    </submittedName>
</protein>
<dbReference type="AlphaFoldDB" id="H8YYV5"/>
<reference evidence="3" key="1">
    <citation type="submission" date="2011-06" db="EMBL/GenBank/DDBJ databases">
        <authorList>
            <consortium name="US DOE Joint Genome Institute (JGI-PGF)"/>
            <person name="Lucas S."/>
            <person name="Han J."/>
            <person name="Lapidus A."/>
            <person name="Cheng J.-F."/>
            <person name="Goodwin L."/>
            <person name="Pitluck S."/>
            <person name="Peters L."/>
            <person name="Land M.L."/>
            <person name="Hauser L."/>
            <person name="Vogl K."/>
            <person name="Liu Z."/>
            <person name="Overmann J."/>
            <person name="Frigaard N.-U."/>
            <person name="Bryant D.A."/>
            <person name="Woyke T.J."/>
        </authorList>
    </citation>
    <scope>NUCLEOTIDE SEQUENCE [LARGE SCALE GENOMIC DNA]</scope>
    <source>
        <strain evidence="3">970</strain>
    </source>
</reference>
<accession>H8YYV5</accession>
<evidence type="ECO:0000313" key="3">
    <source>
        <dbReference type="Proteomes" id="UP000002964"/>
    </source>
</evidence>
<organism evidence="2 3">
    <name type="scientific">Thiorhodovibrio frisius</name>
    <dbReference type="NCBI Taxonomy" id="631362"/>
    <lineage>
        <taxon>Bacteria</taxon>
        <taxon>Pseudomonadati</taxon>
        <taxon>Pseudomonadota</taxon>
        <taxon>Gammaproteobacteria</taxon>
        <taxon>Chromatiales</taxon>
        <taxon>Chromatiaceae</taxon>
        <taxon>Thiorhodovibrio</taxon>
    </lineage>
</organism>
<gene>
    <name evidence="2" type="ORF">Thi970DRAFT_01308</name>
</gene>
<dbReference type="GO" id="GO:0004553">
    <property type="term" value="F:hydrolase activity, hydrolyzing O-glycosyl compounds"/>
    <property type="evidence" value="ECO:0007669"/>
    <property type="project" value="InterPro"/>
</dbReference>
<keyword evidence="3" id="KW-1185">Reference proteome</keyword>
<keyword evidence="1" id="KW-0732">Signal</keyword>
<evidence type="ECO:0000313" key="2">
    <source>
        <dbReference type="EMBL" id="EIC23631.1"/>
    </source>
</evidence>
<reference evidence="2 3" key="2">
    <citation type="submission" date="2011-11" db="EMBL/GenBank/DDBJ databases">
        <authorList>
            <consortium name="US DOE Joint Genome Institute"/>
            <person name="Lucas S."/>
            <person name="Han J."/>
            <person name="Lapidus A."/>
            <person name="Cheng J.-F."/>
            <person name="Goodwin L."/>
            <person name="Pitluck S."/>
            <person name="Peters L."/>
            <person name="Ovchinnikova G."/>
            <person name="Zhang X."/>
            <person name="Detter J.C."/>
            <person name="Han C."/>
            <person name="Tapia R."/>
            <person name="Land M."/>
            <person name="Hauser L."/>
            <person name="Kyrpides N."/>
            <person name="Ivanova N."/>
            <person name="Pagani I."/>
            <person name="Vogl K."/>
            <person name="Liu Z."/>
            <person name="Overmann J."/>
            <person name="Frigaard N.-U."/>
            <person name="Bryant D."/>
            <person name="Woyke T."/>
        </authorList>
    </citation>
    <scope>NUCLEOTIDE SEQUENCE [LARGE SCALE GENOMIC DNA]</scope>
    <source>
        <strain evidence="2 3">970</strain>
    </source>
</reference>
<dbReference type="STRING" id="631362.Thi970DRAFT_01308"/>
<dbReference type="HOGENOM" id="CLU_686388_0_0_6"/>
<dbReference type="GO" id="GO:0042597">
    <property type="term" value="C:periplasmic space"/>
    <property type="evidence" value="ECO:0007669"/>
    <property type="project" value="InterPro"/>
</dbReference>
<proteinExistence type="predicted"/>
<sequence>MPGAWLAFEWTHDIVGDPATVIGASLWSHPFTANKAVKPRRMEAANRQIALPSRNWIARVSDHATGWPRAAPINAAPNALESNQMAKPKHRWEFRARFRTNAFGWKGSKLAAERLKEALSEIKKVARTDPVLAADGAILLMEKLWPALAQIDTSSGALGNAAGKTVHALIDIVLAAPVDTTQNERWLERLQQAVDDDGVDYLWEVSERWGELCRTPERASRFADDCLSLVRASWQSAGGYCKWTPACLSCLLKAQRHEELLALIDTAPYLSWGYRCFGVQALVAMGRGDEAIAYAQDSHGINNSPTAIAQTCEAILLEAGRSEEAYARFALEANQATTHLATCRALIKKYPGKEPRMILNDLIAATPSDPGRWFATAKTLGFLELAAELAERSPVDIGTLLRAARDYQDSNPSFASHAAMAALRWMAAGRFYELTASDVWEARRFALETAERTGESERIRAFLDELMASSQTDAFVRQQLQAR</sequence>
<dbReference type="EMBL" id="JH603168">
    <property type="protein sequence ID" value="EIC23631.1"/>
    <property type="molecule type" value="Genomic_DNA"/>
</dbReference>